<organism evidence="1 2">
    <name type="scientific">Rossellomorea vietnamensis</name>
    <dbReference type="NCBI Taxonomy" id="218284"/>
    <lineage>
        <taxon>Bacteria</taxon>
        <taxon>Bacillati</taxon>
        <taxon>Bacillota</taxon>
        <taxon>Bacilli</taxon>
        <taxon>Bacillales</taxon>
        <taxon>Bacillaceae</taxon>
        <taxon>Rossellomorea</taxon>
    </lineage>
</organism>
<reference evidence="1" key="1">
    <citation type="submission" date="2022-09" db="EMBL/GenBank/DDBJ databases">
        <title>Complete genome sequence of Rossellomorea vietnamensis strain RL-WG62, a newly isolated PGPR with the potential for plant salinity stress alleviation.</title>
        <authorList>
            <person name="Ren L."/>
            <person name="Wang G."/>
            <person name="Hu H."/>
        </authorList>
    </citation>
    <scope>NUCLEOTIDE SEQUENCE</scope>
    <source>
        <strain evidence="1">RL-WG62</strain>
    </source>
</reference>
<dbReference type="EMBL" id="CP104558">
    <property type="protein sequence ID" value="UXH44118.1"/>
    <property type="molecule type" value="Genomic_DNA"/>
</dbReference>
<protein>
    <submittedName>
        <fullName evidence="1">DUF3600 domain-containing protein</fullName>
    </submittedName>
</protein>
<evidence type="ECO:0000313" key="1">
    <source>
        <dbReference type="EMBL" id="UXH44118.1"/>
    </source>
</evidence>
<gene>
    <name evidence="1" type="ORF">N5C46_21190</name>
</gene>
<name>A0ACD4C683_9BACI</name>
<proteinExistence type="predicted"/>
<dbReference type="Proteomes" id="UP001064027">
    <property type="component" value="Chromosome"/>
</dbReference>
<sequence length="227" mass="25925">MSNIKQEINKIVIPPTLHERSKMGVRKARLEKGGRVNRLIKKNMVSAILAASLILPTGAIAYQTILADEFYGSFENVKAHLSSATMEGYLLLDAKLTQAQGDMEKEEFKRFKELLKTVTNAKVEYGDKYGNIDYSEVPAKQLTELKNTLYEIQPYFDRLNGQKSSKEVLSSGEYEEYIEAIMIYEQTMAKSGMKESDEIDKLSDDQRKIFLEAQHVLRKVNEKQVDQ</sequence>
<accession>A0ACD4C683</accession>
<keyword evidence="2" id="KW-1185">Reference proteome</keyword>
<evidence type="ECO:0000313" key="2">
    <source>
        <dbReference type="Proteomes" id="UP001064027"/>
    </source>
</evidence>